<accession>A0AAW1DAB3</accession>
<dbReference type="Pfam" id="PF15925">
    <property type="entry name" value="SOSSC"/>
    <property type="match status" value="1"/>
</dbReference>
<proteinExistence type="inferred from homology"/>
<dbReference type="PANTHER" id="PTHR31526:SF2">
    <property type="entry name" value="SOSS COMPLEX SUBUNIT C"/>
    <property type="match status" value="1"/>
</dbReference>
<dbReference type="AlphaFoldDB" id="A0AAW1DAB3"/>
<comment type="similarity">
    <text evidence="1">Belongs to the SOSS-C family.</text>
</comment>
<evidence type="ECO:0000313" key="2">
    <source>
        <dbReference type="EMBL" id="KAK9507095.1"/>
    </source>
</evidence>
<name>A0AAW1DAB3_9HEMI</name>
<evidence type="ECO:0000256" key="1">
    <source>
        <dbReference type="ARBA" id="ARBA00007829"/>
    </source>
</evidence>
<protein>
    <recommendedName>
        <fullName evidence="4">SOSS complex subunit C</fullName>
    </recommendedName>
</protein>
<dbReference type="Proteomes" id="UP001461498">
    <property type="component" value="Unassembled WGS sequence"/>
</dbReference>
<dbReference type="PANTHER" id="PTHR31526">
    <property type="entry name" value="SOSS COMPLEX SUBUNIT C"/>
    <property type="match status" value="1"/>
</dbReference>
<gene>
    <name evidence="2" type="ORF">O3M35_008911</name>
</gene>
<dbReference type="GO" id="GO:0005654">
    <property type="term" value="C:nucleoplasm"/>
    <property type="evidence" value="ECO:0007669"/>
    <property type="project" value="TreeGrafter"/>
</dbReference>
<dbReference type="InterPro" id="IPR031821">
    <property type="entry name" value="SOSSC"/>
</dbReference>
<reference evidence="2 3" key="1">
    <citation type="submission" date="2022-12" db="EMBL/GenBank/DDBJ databases">
        <title>Chromosome-level genome assembly of true bugs.</title>
        <authorList>
            <person name="Ma L."/>
            <person name="Li H."/>
        </authorList>
    </citation>
    <scope>NUCLEOTIDE SEQUENCE [LARGE SCALE GENOMIC DNA]</scope>
    <source>
        <strain evidence="2">Lab_2022b</strain>
    </source>
</reference>
<organism evidence="2 3">
    <name type="scientific">Rhynocoris fuscipes</name>
    <dbReference type="NCBI Taxonomy" id="488301"/>
    <lineage>
        <taxon>Eukaryota</taxon>
        <taxon>Metazoa</taxon>
        <taxon>Ecdysozoa</taxon>
        <taxon>Arthropoda</taxon>
        <taxon>Hexapoda</taxon>
        <taxon>Insecta</taxon>
        <taxon>Pterygota</taxon>
        <taxon>Neoptera</taxon>
        <taxon>Paraneoptera</taxon>
        <taxon>Hemiptera</taxon>
        <taxon>Heteroptera</taxon>
        <taxon>Panheteroptera</taxon>
        <taxon>Cimicomorpha</taxon>
        <taxon>Reduviidae</taxon>
        <taxon>Harpactorinae</taxon>
        <taxon>Harpactorini</taxon>
        <taxon>Rhynocoris</taxon>
    </lineage>
</organism>
<evidence type="ECO:0008006" key="4">
    <source>
        <dbReference type="Google" id="ProtNLM"/>
    </source>
</evidence>
<sequence length="99" mass="10819">MALNPSRDITNRKILLEELEQSKKLLKQGVVTGINPSPTFTGSALPTGTSLNQAEVQNLSSAQRSALNLAHSQSYGYFITQDSSFGNTILPVLPRFDRK</sequence>
<dbReference type="EMBL" id="JAPXFL010000005">
    <property type="protein sequence ID" value="KAK9507095.1"/>
    <property type="molecule type" value="Genomic_DNA"/>
</dbReference>
<keyword evidence="3" id="KW-1185">Reference proteome</keyword>
<dbReference type="GO" id="GO:0006281">
    <property type="term" value="P:DNA repair"/>
    <property type="evidence" value="ECO:0007669"/>
    <property type="project" value="InterPro"/>
</dbReference>
<comment type="caution">
    <text evidence="2">The sequence shown here is derived from an EMBL/GenBank/DDBJ whole genome shotgun (WGS) entry which is preliminary data.</text>
</comment>
<dbReference type="GO" id="GO:0070876">
    <property type="term" value="C:SOSS complex"/>
    <property type="evidence" value="ECO:0007669"/>
    <property type="project" value="InterPro"/>
</dbReference>
<evidence type="ECO:0000313" key="3">
    <source>
        <dbReference type="Proteomes" id="UP001461498"/>
    </source>
</evidence>